<dbReference type="EMBL" id="JEMA01000367">
    <property type="protein sequence ID" value="KYF70954.1"/>
    <property type="molecule type" value="Genomic_DNA"/>
</dbReference>
<evidence type="ECO:0000256" key="2">
    <source>
        <dbReference type="ARBA" id="ARBA00023125"/>
    </source>
</evidence>
<dbReference type="PRINTS" id="PR00455">
    <property type="entry name" value="HTHTETR"/>
</dbReference>
<dbReference type="InterPro" id="IPR001647">
    <property type="entry name" value="HTH_TetR"/>
</dbReference>
<accession>A0A150QSM4</accession>
<dbReference type="PROSITE" id="PS50977">
    <property type="entry name" value="HTH_TETR_2"/>
    <property type="match status" value="1"/>
</dbReference>
<feature type="DNA-binding region" description="H-T-H motif" evidence="4">
    <location>
        <begin position="33"/>
        <end position="52"/>
    </location>
</feature>
<evidence type="ECO:0000256" key="4">
    <source>
        <dbReference type="PROSITE-ProRule" id="PRU00335"/>
    </source>
</evidence>
<dbReference type="PANTHER" id="PTHR30055">
    <property type="entry name" value="HTH-TYPE TRANSCRIPTIONAL REGULATOR RUTR"/>
    <property type="match status" value="1"/>
</dbReference>
<sequence length="244" mass="27553">MTEGEISKHRQRAERILDAAAELVLRWGYKRVTIDEVAKRAGIGKGTVYLHWRTREALFLAVLARDSVTLYAGLIEAIREDPAEILLHRLLRRTLLLLKGFPLLQAMFTGDTEVLGSLLEESTVRPLRGRKFASFRGHFALLRSHGLLRTDVAAEDQFYAINAALFGFYLLDPMLPPEERRSLDERAEIVAAMVRNAFEPPDPPDPAVLRALAPGIIDMFVRLRADYVQFIQGNSTSTRESPEE</sequence>
<dbReference type="SUPFAM" id="SSF46689">
    <property type="entry name" value="Homeodomain-like"/>
    <property type="match status" value="1"/>
</dbReference>
<reference evidence="6 7" key="1">
    <citation type="submission" date="2014-02" db="EMBL/GenBank/DDBJ databases">
        <title>The small core and large imbalanced accessory genome model reveals a collaborative survival strategy of Sorangium cellulosum strains in nature.</title>
        <authorList>
            <person name="Han K."/>
            <person name="Peng R."/>
            <person name="Blom J."/>
            <person name="Li Y.-Z."/>
        </authorList>
    </citation>
    <scope>NUCLEOTIDE SEQUENCE [LARGE SCALE GENOMIC DNA]</scope>
    <source>
        <strain evidence="6 7">So0008-312</strain>
    </source>
</reference>
<evidence type="ECO:0000313" key="6">
    <source>
        <dbReference type="EMBL" id="KYF70954.1"/>
    </source>
</evidence>
<evidence type="ECO:0000256" key="3">
    <source>
        <dbReference type="ARBA" id="ARBA00023163"/>
    </source>
</evidence>
<keyword evidence="3" id="KW-0804">Transcription</keyword>
<dbReference type="PANTHER" id="PTHR30055:SF234">
    <property type="entry name" value="HTH-TYPE TRANSCRIPTIONAL REGULATOR BETI"/>
    <property type="match status" value="1"/>
</dbReference>
<dbReference type="InterPro" id="IPR050109">
    <property type="entry name" value="HTH-type_TetR-like_transc_reg"/>
</dbReference>
<dbReference type="InterPro" id="IPR009057">
    <property type="entry name" value="Homeodomain-like_sf"/>
</dbReference>
<dbReference type="AlphaFoldDB" id="A0A150QSM4"/>
<dbReference type="Pfam" id="PF00440">
    <property type="entry name" value="TetR_N"/>
    <property type="match status" value="1"/>
</dbReference>
<organism evidence="6 7">
    <name type="scientific">Sorangium cellulosum</name>
    <name type="common">Polyangium cellulosum</name>
    <dbReference type="NCBI Taxonomy" id="56"/>
    <lineage>
        <taxon>Bacteria</taxon>
        <taxon>Pseudomonadati</taxon>
        <taxon>Myxococcota</taxon>
        <taxon>Polyangia</taxon>
        <taxon>Polyangiales</taxon>
        <taxon>Polyangiaceae</taxon>
        <taxon>Sorangium</taxon>
    </lineage>
</organism>
<feature type="domain" description="HTH tetR-type" evidence="5">
    <location>
        <begin position="10"/>
        <end position="70"/>
    </location>
</feature>
<proteinExistence type="predicted"/>
<dbReference type="Gene3D" id="1.10.357.10">
    <property type="entry name" value="Tetracycline Repressor, domain 2"/>
    <property type="match status" value="1"/>
</dbReference>
<evidence type="ECO:0000259" key="5">
    <source>
        <dbReference type="PROSITE" id="PS50977"/>
    </source>
</evidence>
<evidence type="ECO:0000313" key="7">
    <source>
        <dbReference type="Proteomes" id="UP000075260"/>
    </source>
</evidence>
<evidence type="ECO:0000256" key="1">
    <source>
        <dbReference type="ARBA" id="ARBA00023015"/>
    </source>
</evidence>
<keyword evidence="2 4" id="KW-0238">DNA-binding</keyword>
<keyword evidence="1" id="KW-0805">Transcription regulation</keyword>
<dbReference type="Proteomes" id="UP000075260">
    <property type="component" value="Unassembled WGS sequence"/>
</dbReference>
<gene>
    <name evidence="6" type="ORF">BE15_15115</name>
</gene>
<dbReference type="GO" id="GO:0000976">
    <property type="term" value="F:transcription cis-regulatory region binding"/>
    <property type="evidence" value="ECO:0007669"/>
    <property type="project" value="TreeGrafter"/>
</dbReference>
<dbReference type="GO" id="GO:0003700">
    <property type="term" value="F:DNA-binding transcription factor activity"/>
    <property type="evidence" value="ECO:0007669"/>
    <property type="project" value="TreeGrafter"/>
</dbReference>
<comment type="caution">
    <text evidence="6">The sequence shown here is derived from an EMBL/GenBank/DDBJ whole genome shotgun (WGS) entry which is preliminary data.</text>
</comment>
<name>A0A150QSM4_SORCE</name>
<protein>
    <recommendedName>
        <fullName evidence="5">HTH tetR-type domain-containing protein</fullName>
    </recommendedName>
</protein>